<evidence type="ECO:0000313" key="2">
    <source>
        <dbReference type="Proteomes" id="UP000823388"/>
    </source>
</evidence>
<keyword evidence="2" id="KW-1185">Reference proteome</keyword>
<dbReference type="Proteomes" id="UP000823388">
    <property type="component" value="Chromosome 2N"/>
</dbReference>
<dbReference type="AlphaFoldDB" id="A0A8T0VPA5"/>
<sequence length="61" mass="7235">MRAPPPLHGRLSLWHPRSFAGNDYNHWLTEYEKDVEKKHMLAMHMFTISPVLWFTLISTQA</sequence>
<comment type="caution">
    <text evidence="1">The sequence shown here is derived from an EMBL/GenBank/DDBJ whole genome shotgun (WGS) entry which is preliminary data.</text>
</comment>
<protein>
    <submittedName>
        <fullName evidence="1">Uncharacterized protein</fullName>
    </submittedName>
</protein>
<gene>
    <name evidence="1" type="ORF">PVAP13_2NG458215</name>
</gene>
<evidence type="ECO:0000313" key="1">
    <source>
        <dbReference type="EMBL" id="KAG2636565.1"/>
    </source>
</evidence>
<accession>A0A8T0VPA5</accession>
<organism evidence="1 2">
    <name type="scientific">Panicum virgatum</name>
    <name type="common">Blackwell switchgrass</name>
    <dbReference type="NCBI Taxonomy" id="38727"/>
    <lineage>
        <taxon>Eukaryota</taxon>
        <taxon>Viridiplantae</taxon>
        <taxon>Streptophyta</taxon>
        <taxon>Embryophyta</taxon>
        <taxon>Tracheophyta</taxon>
        <taxon>Spermatophyta</taxon>
        <taxon>Magnoliopsida</taxon>
        <taxon>Liliopsida</taxon>
        <taxon>Poales</taxon>
        <taxon>Poaceae</taxon>
        <taxon>PACMAD clade</taxon>
        <taxon>Panicoideae</taxon>
        <taxon>Panicodae</taxon>
        <taxon>Paniceae</taxon>
        <taxon>Panicinae</taxon>
        <taxon>Panicum</taxon>
        <taxon>Panicum sect. Hiantes</taxon>
    </lineage>
</organism>
<dbReference type="EMBL" id="CM029040">
    <property type="protein sequence ID" value="KAG2636565.1"/>
    <property type="molecule type" value="Genomic_DNA"/>
</dbReference>
<name>A0A8T0VPA5_PANVG</name>
<proteinExistence type="predicted"/>
<reference evidence="1" key="1">
    <citation type="submission" date="2020-05" db="EMBL/GenBank/DDBJ databases">
        <title>WGS assembly of Panicum virgatum.</title>
        <authorList>
            <person name="Lovell J.T."/>
            <person name="Jenkins J."/>
            <person name="Shu S."/>
            <person name="Juenger T.E."/>
            <person name="Schmutz J."/>
        </authorList>
    </citation>
    <scope>NUCLEOTIDE SEQUENCE</scope>
    <source>
        <strain evidence="1">AP13</strain>
    </source>
</reference>